<dbReference type="PROSITE" id="PS51934">
    <property type="entry name" value="LRAT"/>
    <property type="match status" value="1"/>
</dbReference>
<dbReference type="OrthoDB" id="421951at2759"/>
<dbReference type="AlphaFoldDB" id="A0A388KM74"/>
<proteinExistence type="predicted"/>
<keyword evidence="4" id="KW-1185">Reference proteome</keyword>
<evidence type="ECO:0000259" key="2">
    <source>
        <dbReference type="PROSITE" id="PS51934"/>
    </source>
</evidence>
<evidence type="ECO:0000313" key="4">
    <source>
        <dbReference type="Proteomes" id="UP000265515"/>
    </source>
</evidence>
<evidence type="ECO:0000313" key="3">
    <source>
        <dbReference type="EMBL" id="GBG71156.1"/>
    </source>
</evidence>
<dbReference type="STRING" id="69332.A0A388KM74"/>
<dbReference type="EMBL" id="BFEA01000142">
    <property type="protein sequence ID" value="GBG71156.1"/>
    <property type="molecule type" value="Genomic_DNA"/>
</dbReference>
<dbReference type="Pfam" id="PF04970">
    <property type="entry name" value="LRAT"/>
    <property type="match status" value="1"/>
</dbReference>
<name>A0A388KM74_CHABU</name>
<feature type="region of interest" description="Disordered" evidence="1">
    <location>
        <begin position="410"/>
        <end position="446"/>
    </location>
</feature>
<dbReference type="InterPro" id="IPR007053">
    <property type="entry name" value="LRAT_dom"/>
</dbReference>
<reference evidence="3 4" key="1">
    <citation type="journal article" date="2018" name="Cell">
        <title>The Chara Genome: Secondary Complexity and Implications for Plant Terrestrialization.</title>
        <authorList>
            <person name="Nishiyama T."/>
            <person name="Sakayama H."/>
            <person name="Vries J.D."/>
            <person name="Buschmann H."/>
            <person name="Saint-Marcoux D."/>
            <person name="Ullrich K.K."/>
            <person name="Haas F.B."/>
            <person name="Vanderstraeten L."/>
            <person name="Becker D."/>
            <person name="Lang D."/>
            <person name="Vosolsobe S."/>
            <person name="Rombauts S."/>
            <person name="Wilhelmsson P.K.I."/>
            <person name="Janitza P."/>
            <person name="Kern R."/>
            <person name="Heyl A."/>
            <person name="Rumpler F."/>
            <person name="Villalobos L.I.A.C."/>
            <person name="Clay J.M."/>
            <person name="Skokan R."/>
            <person name="Toyoda A."/>
            <person name="Suzuki Y."/>
            <person name="Kagoshima H."/>
            <person name="Schijlen E."/>
            <person name="Tajeshwar N."/>
            <person name="Catarino B."/>
            <person name="Hetherington A.J."/>
            <person name="Saltykova A."/>
            <person name="Bonnot C."/>
            <person name="Breuninger H."/>
            <person name="Symeonidi A."/>
            <person name="Radhakrishnan G.V."/>
            <person name="Van Nieuwerburgh F."/>
            <person name="Deforce D."/>
            <person name="Chang C."/>
            <person name="Karol K.G."/>
            <person name="Hedrich R."/>
            <person name="Ulvskov P."/>
            <person name="Glockner G."/>
            <person name="Delwiche C.F."/>
            <person name="Petrasek J."/>
            <person name="Van de Peer Y."/>
            <person name="Friml J."/>
            <person name="Beilby M."/>
            <person name="Dolan L."/>
            <person name="Kohara Y."/>
            <person name="Sugano S."/>
            <person name="Fujiyama A."/>
            <person name="Delaux P.-M."/>
            <person name="Quint M."/>
            <person name="TheiBen G."/>
            <person name="Hagemann M."/>
            <person name="Harholt J."/>
            <person name="Dunand C."/>
            <person name="Zachgo S."/>
            <person name="Langdale J."/>
            <person name="Maumus F."/>
            <person name="Straeten D.V.D."/>
            <person name="Gould S.B."/>
            <person name="Rensing S.A."/>
        </authorList>
    </citation>
    <scope>NUCLEOTIDE SEQUENCE [LARGE SCALE GENOMIC DNA]</scope>
    <source>
        <strain evidence="3 4">S276</strain>
    </source>
</reference>
<dbReference type="PANTHER" id="PTHR46137:SF3">
    <property type="entry name" value="OS05G0310600 PROTEIN"/>
    <property type="match status" value="1"/>
</dbReference>
<dbReference type="Proteomes" id="UP000265515">
    <property type="component" value="Unassembled WGS sequence"/>
</dbReference>
<dbReference type="Gene3D" id="3.90.1720.10">
    <property type="entry name" value="endopeptidase domain like (from Nostoc punctiforme)"/>
    <property type="match status" value="1"/>
</dbReference>
<feature type="compositionally biased region" description="Basic and acidic residues" evidence="1">
    <location>
        <begin position="428"/>
        <end position="446"/>
    </location>
</feature>
<gene>
    <name evidence="3" type="ORF">CBR_g8458</name>
</gene>
<accession>A0A388KM74</accession>
<dbReference type="Gramene" id="GBG71156">
    <property type="protein sequence ID" value="GBG71156"/>
    <property type="gene ID" value="CBR_g8458"/>
</dbReference>
<organism evidence="3 4">
    <name type="scientific">Chara braunii</name>
    <name type="common">Braun's stonewort</name>
    <dbReference type="NCBI Taxonomy" id="69332"/>
    <lineage>
        <taxon>Eukaryota</taxon>
        <taxon>Viridiplantae</taxon>
        <taxon>Streptophyta</taxon>
        <taxon>Charophyceae</taxon>
        <taxon>Charales</taxon>
        <taxon>Characeae</taxon>
        <taxon>Chara</taxon>
    </lineage>
</organism>
<feature type="compositionally biased region" description="Acidic residues" evidence="1">
    <location>
        <begin position="417"/>
        <end position="427"/>
    </location>
</feature>
<comment type="caution">
    <text evidence="3">The sequence shown here is derived from an EMBL/GenBank/DDBJ whole genome shotgun (WGS) entry which is preliminary data.</text>
</comment>
<protein>
    <recommendedName>
        <fullName evidence="2">LRAT domain-containing protein</fullName>
    </recommendedName>
</protein>
<evidence type="ECO:0000256" key="1">
    <source>
        <dbReference type="SAM" id="MobiDB-lite"/>
    </source>
</evidence>
<feature type="domain" description="LRAT" evidence="2">
    <location>
        <begin position="31"/>
        <end position="186"/>
    </location>
</feature>
<dbReference type="PANTHER" id="PTHR46137">
    <property type="entry name" value="OS05G0310600 PROTEIN"/>
    <property type="match status" value="1"/>
</dbReference>
<sequence>MARRGLTMEGARGLWSNRIAESDLRPGDHIYSWRNGYMYAHHGIYEGKQQVIHFTDGSEEVAMRSVWLFLRGMSSLPPVAEHCPCASCSAAFKSRVHSGNGVIRSCLTCFLAGGNLYRFQYSVNALTFLGKLRGGTCTMATDDPPSLTLHRSRYLLDHGFGDYDVFCNNCEDFAIYCKTGLLMTKADVGRSNQAASAGLVPASFLLAVPGRILTASPLGSAAVAVGMYFWGRYAVDVGVRQDVIRVEVEEFVEHLRAGRGRGRERGESGSASCGGDRITTASVAAIEAAATATAAAVEPGSVAAAVANDIAAAAAAAAAAAGGDDDGDGDHGDGTRRSDGLAAADYLRAGRRMTEYLIGYLERRRRNSSTFQMEGGGRVEGMLEGAGVEVRELEGAMARLIDVENLAAAESKHAEGEAEEDGQAEAEGDARGKTKPADSVMRDDGVTVKFVKSK</sequence>